<reference evidence="2" key="1">
    <citation type="submission" date="2018-05" db="EMBL/GenBank/DDBJ databases">
        <authorList>
            <person name="Lanie J.A."/>
            <person name="Ng W.-L."/>
            <person name="Kazmierczak K.M."/>
            <person name="Andrzejewski T.M."/>
            <person name="Davidsen T.M."/>
            <person name="Wayne K.J."/>
            <person name="Tettelin H."/>
            <person name="Glass J.I."/>
            <person name="Rusch D."/>
            <person name="Podicherti R."/>
            <person name="Tsui H.-C.T."/>
            <person name="Winkler M.E."/>
        </authorList>
    </citation>
    <scope>NUCLEOTIDE SEQUENCE</scope>
</reference>
<dbReference type="PIRSF" id="PIRSF500176">
    <property type="entry name" value="L_ASNase"/>
    <property type="match status" value="1"/>
</dbReference>
<dbReference type="PROSITE" id="PS51732">
    <property type="entry name" value="ASN_GLN_ASE_3"/>
    <property type="match status" value="1"/>
</dbReference>
<evidence type="ECO:0000313" key="2">
    <source>
        <dbReference type="EMBL" id="SVD85042.1"/>
    </source>
</evidence>
<dbReference type="AlphaFoldDB" id="A0A382YP45"/>
<dbReference type="Pfam" id="PF00710">
    <property type="entry name" value="Asparaginase"/>
    <property type="match status" value="1"/>
</dbReference>
<dbReference type="PANTHER" id="PTHR11707:SF28">
    <property type="entry name" value="60 KDA LYSOPHOSPHOLIPASE"/>
    <property type="match status" value="1"/>
</dbReference>
<dbReference type="InterPro" id="IPR036152">
    <property type="entry name" value="Asp/glu_Ase-like_sf"/>
</dbReference>
<evidence type="ECO:0000259" key="1">
    <source>
        <dbReference type="Pfam" id="PF00710"/>
    </source>
</evidence>
<gene>
    <name evidence="2" type="ORF">METZ01_LOCUS437896</name>
</gene>
<dbReference type="PANTHER" id="PTHR11707">
    <property type="entry name" value="L-ASPARAGINASE"/>
    <property type="match status" value="1"/>
</dbReference>
<dbReference type="InterPro" id="IPR027474">
    <property type="entry name" value="L-asparaginase_N"/>
</dbReference>
<organism evidence="2">
    <name type="scientific">marine metagenome</name>
    <dbReference type="NCBI Taxonomy" id="408172"/>
    <lineage>
        <taxon>unclassified sequences</taxon>
        <taxon>metagenomes</taxon>
        <taxon>ecological metagenomes</taxon>
    </lineage>
</organism>
<dbReference type="GO" id="GO:0006520">
    <property type="term" value="P:amino acid metabolic process"/>
    <property type="evidence" value="ECO:0007669"/>
    <property type="project" value="InterPro"/>
</dbReference>
<dbReference type="InterPro" id="IPR006034">
    <property type="entry name" value="Asparaginase/glutaminase-like"/>
</dbReference>
<dbReference type="SMART" id="SM00870">
    <property type="entry name" value="Asparaginase"/>
    <property type="match status" value="1"/>
</dbReference>
<protein>
    <recommendedName>
        <fullName evidence="1">L-asparaginase N-terminal domain-containing protein</fullName>
    </recommendedName>
</protein>
<dbReference type="PIRSF" id="PIRSF001220">
    <property type="entry name" value="L-ASNase_gatD"/>
    <property type="match status" value="1"/>
</dbReference>
<name>A0A382YP45_9ZZZZ</name>
<feature type="non-terminal residue" evidence="2">
    <location>
        <position position="157"/>
    </location>
</feature>
<dbReference type="InterPro" id="IPR020827">
    <property type="entry name" value="Asparaginase/glutaminase_AS1"/>
</dbReference>
<sequence>MRLSVRFFVAAGLYLIAANECFAAEQLVDPPAVRLIATGGTIANHPSGRLTADELVALVPSLSRFVSVETEQFTNISSSALSLEHWLELSNRLNIILDERPDLNGIVVTTGTDTLEETAYFLNLTVKTDRPVVVVGAMRTPDEVGYDGSANLLDGFR</sequence>
<dbReference type="PRINTS" id="PR00139">
    <property type="entry name" value="ASNGLNASE"/>
</dbReference>
<dbReference type="PROSITE" id="PS00144">
    <property type="entry name" value="ASN_GLN_ASE_1"/>
    <property type="match status" value="1"/>
</dbReference>
<dbReference type="SUPFAM" id="SSF53774">
    <property type="entry name" value="Glutaminase/Asparaginase"/>
    <property type="match status" value="1"/>
</dbReference>
<dbReference type="Gene3D" id="3.40.50.1170">
    <property type="entry name" value="L-asparaginase, N-terminal domain"/>
    <property type="match status" value="1"/>
</dbReference>
<feature type="domain" description="L-asparaginase N-terminal" evidence="1">
    <location>
        <begin position="33"/>
        <end position="155"/>
    </location>
</feature>
<dbReference type="InterPro" id="IPR037152">
    <property type="entry name" value="L-asparaginase_N_sf"/>
</dbReference>
<dbReference type="EMBL" id="UINC01177413">
    <property type="protein sequence ID" value="SVD85042.1"/>
    <property type="molecule type" value="Genomic_DNA"/>
</dbReference>
<accession>A0A382YP45</accession>
<proteinExistence type="predicted"/>